<name>A0A9W8E6T6_9FUNG</name>
<evidence type="ECO:0000256" key="2">
    <source>
        <dbReference type="SAM" id="SignalP"/>
    </source>
</evidence>
<evidence type="ECO:0000256" key="1">
    <source>
        <dbReference type="SAM" id="MobiDB-lite"/>
    </source>
</evidence>
<evidence type="ECO:0000313" key="3">
    <source>
        <dbReference type="EMBL" id="KAJ1963671.1"/>
    </source>
</evidence>
<feature type="compositionally biased region" description="Polar residues" evidence="1">
    <location>
        <begin position="107"/>
        <end position="122"/>
    </location>
</feature>
<gene>
    <name evidence="3" type="ORF">IWQ62_003144</name>
</gene>
<feature type="chain" id="PRO_5040771445" evidence="2">
    <location>
        <begin position="20"/>
        <end position="142"/>
    </location>
</feature>
<dbReference type="AlphaFoldDB" id="A0A9W8E6T6"/>
<protein>
    <submittedName>
        <fullName evidence="3">Uncharacterized protein</fullName>
    </submittedName>
</protein>
<evidence type="ECO:0000313" key="4">
    <source>
        <dbReference type="Proteomes" id="UP001150925"/>
    </source>
</evidence>
<comment type="caution">
    <text evidence="3">The sequence shown here is derived from an EMBL/GenBank/DDBJ whole genome shotgun (WGS) entry which is preliminary data.</text>
</comment>
<reference evidence="3" key="1">
    <citation type="submission" date="2022-07" db="EMBL/GenBank/DDBJ databases">
        <title>Phylogenomic reconstructions and comparative analyses of Kickxellomycotina fungi.</title>
        <authorList>
            <person name="Reynolds N.K."/>
            <person name="Stajich J.E."/>
            <person name="Barry K."/>
            <person name="Grigoriev I.V."/>
            <person name="Crous P."/>
            <person name="Smith M.E."/>
        </authorList>
    </citation>
    <scope>NUCLEOTIDE SEQUENCE</scope>
    <source>
        <strain evidence="3">RSA 1196</strain>
    </source>
</reference>
<dbReference type="Proteomes" id="UP001150925">
    <property type="component" value="Unassembled WGS sequence"/>
</dbReference>
<feature type="region of interest" description="Disordered" evidence="1">
    <location>
        <begin position="40"/>
        <end position="122"/>
    </location>
</feature>
<proteinExistence type="predicted"/>
<organism evidence="3 4">
    <name type="scientific">Dispira parvispora</name>
    <dbReference type="NCBI Taxonomy" id="1520584"/>
    <lineage>
        <taxon>Eukaryota</taxon>
        <taxon>Fungi</taxon>
        <taxon>Fungi incertae sedis</taxon>
        <taxon>Zoopagomycota</taxon>
        <taxon>Kickxellomycotina</taxon>
        <taxon>Dimargaritomycetes</taxon>
        <taxon>Dimargaritales</taxon>
        <taxon>Dimargaritaceae</taxon>
        <taxon>Dispira</taxon>
    </lineage>
</organism>
<keyword evidence="4" id="KW-1185">Reference proteome</keyword>
<accession>A0A9W8E6T6</accession>
<sequence>MKVFLAYALLQAILPTYLAYTHTPSEMNALGTLHRRNYSVESTPQHRSAGQLYRRSTLEKRSPQNDGNARAGSSEDGVRSSDTSSPENAPRVPLHRRAYLQRRGDYSIQQSRQSLNQLNRRSPVSLMGITDTAKASHREFDY</sequence>
<dbReference type="OrthoDB" id="5652942at2759"/>
<feature type="signal peptide" evidence="2">
    <location>
        <begin position="1"/>
        <end position="19"/>
    </location>
</feature>
<keyword evidence="2" id="KW-0732">Signal</keyword>
<dbReference type="EMBL" id="JANBPY010000794">
    <property type="protein sequence ID" value="KAJ1963671.1"/>
    <property type="molecule type" value="Genomic_DNA"/>
</dbReference>